<dbReference type="InterPro" id="IPR011009">
    <property type="entry name" value="Kinase-like_dom_sf"/>
</dbReference>
<feature type="domain" description="Protein kinase" evidence="2">
    <location>
        <begin position="745"/>
        <end position="1058"/>
    </location>
</feature>
<dbReference type="Proteomes" id="UP000663840">
    <property type="component" value="Unassembled WGS sequence"/>
</dbReference>
<sequence>MPLDREISRLVISGQTGQDFVAACIFLWINLDLMMQTTLREPEENGKETVQDDCRSLIASALKFCTCSFISDFEDYAAVRRLLSLVDMTITSALMAEEVSSVMKNSIQVEVARLSKRVTPINLSECLENGWSLSHDSRNRSGISQMQFFVLGDSVLRYLDDDKQAWPLDKYLTRNPVFCSMLALDVWYLDPKRDSVFRSAYILIEDYPQIEVSIHSESLPQPWSYVLVKPVHEETIILKGDPFDQFYLIVVLALGFVDAYGGFHPCSTILKRYNNFSWKLYRPRLGTSDFVPHEFPLSESEMFGTAPAELPQILLHVRQCIIELQDPGRRSLRSWKIDIKDPAMASKEADSYDQFPRGVGLPALANWYAQKQPLGHLDTTPLLHNVLGTIRPLFLLGPNSSTELERPAQSDYVVKDFRCIRLHTNHVPPESASEDATILKWIHKYAQLNHLNVLSLLGIRQTSDGGFGVLLQCTKLESLRECLDQKSDAERVQLSLGVSSGLAYLHEAGIVHGSLRAANVLVSLTGDAMLCHPYLLGSIGSTEQSKKANVRWLAPEIVHGEPMSQAGDSYSLGMTILEVISGMAPYTKTGVAELWEIISTGKPSPFPERPMDVIPNNQHGNRLWTFLHSCWNPNRASRPNAALASEFMRLFIRYGPQLQSSPSNEYSTGSNAVQDKVGDTPQKFDSLKEVSDDAIGHSNDSATNGSGVSDRKNVPVENHMSPREIIRHLASHGCENITAYVDTQSFSDHPFATGGFGNIFTGSLHGGLRVAIKTHQVSQSLLEENPNILMDVAREIHTWSKCDHPNVLHFLGLAEFRGQIAMVAPWMDNGTLPRYLKNSPSTDRCRLCTQICDGVAYLHQIGVDNVLISGDGVAVVSDFGGSLLKNRSLNIVPWEKGTLTYRWAAPELLMHGTNDDSDSDNAGTTSQFNQTTRGCTWNSKASDIYALGMVSKTILEVISGRFPWHWIKNEMAVVLHSGWGQTLEPTYYLLVVRAGGASNSCRNRSHCENGYLRRAATSTTLWHSKLQPLNISSSSASFFLVQEIGHLFMPASYLGNIV</sequence>
<dbReference type="EMBL" id="CAJMWR010002899">
    <property type="protein sequence ID" value="CAE6451140.1"/>
    <property type="molecule type" value="Genomic_DNA"/>
</dbReference>
<feature type="compositionally biased region" description="Polar residues" evidence="1">
    <location>
        <begin position="698"/>
        <end position="707"/>
    </location>
</feature>
<evidence type="ECO:0000256" key="1">
    <source>
        <dbReference type="SAM" id="MobiDB-lite"/>
    </source>
</evidence>
<accession>A0A8H3GHW1</accession>
<dbReference type="InterPro" id="IPR001245">
    <property type="entry name" value="Ser-Thr/Tyr_kinase_cat_dom"/>
</dbReference>
<protein>
    <recommendedName>
        <fullName evidence="2">Protein kinase domain-containing protein</fullName>
    </recommendedName>
</protein>
<reference evidence="3" key="1">
    <citation type="submission" date="2021-01" db="EMBL/GenBank/DDBJ databases">
        <authorList>
            <person name="Kaushik A."/>
        </authorList>
    </citation>
    <scope>NUCLEOTIDE SEQUENCE</scope>
    <source>
        <strain evidence="3">AG1-1A</strain>
    </source>
</reference>
<dbReference type="PANTHER" id="PTHR44329">
    <property type="entry name" value="SERINE/THREONINE-PROTEIN KINASE TNNI3K-RELATED"/>
    <property type="match status" value="1"/>
</dbReference>
<feature type="domain" description="Protein kinase" evidence="2">
    <location>
        <begin position="390"/>
        <end position="652"/>
    </location>
</feature>
<organism evidence="3 4">
    <name type="scientific">Rhizoctonia solani</name>
    <dbReference type="NCBI Taxonomy" id="456999"/>
    <lineage>
        <taxon>Eukaryota</taxon>
        <taxon>Fungi</taxon>
        <taxon>Dikarya</taxon>
        <taxon>Basidiomycota</taxon>
        <taxon>Agaricomycotina</taxon>
        <taxon>Agaricomycetes</taxon>
        <taxon>Cantharellales</taxon>
        <taxon>Ceratobasidiaceae</taxon>
        <taxon>Rhizoctonia</taxon>
    </lineage>
</organism>
<dbReference type="GO" id="GO:0005524">
    <property type="term" value="F:ATP binding"/>
    <property type="evidence" value="ECO:0007669"/>
    <property type="project" value="InterPro"/>
</dbReference>
<dbReference type="InterPro" id="IPR000719">
    <property type="entry name" value="Prot_kinase_dom"/>
</dbReference>
<evidence type="ECO:0000313" key="4">
    <source>
        <dbReference type="Proteomes" id="UP000663840"/>
    </source>
</evidence>
<dbReference type="Pfam" id="PF07714">
    <property type="entry name" value="PK_Tyr_Ser-Thr"/>
    <property type="match status" value="2"/>
</dbReference>
<dbReference type="Gene3D" id="1.10.510.10">
    <property type="entry name" value="Transferase(Phosphotransferase) domain 1"/>
    <property type="match status" value="2"/>
</dbReference>
<name>A0A8H3GHW1_9AGAM</name>
<comment type="caution">
    <text evidence="3">The sequence shown here is derived from an EMBL/GenBank/DDBJ whole genome shotgun (WGS) entry which is preliminary data.</text>
</comment>
<gene>
    <name evidence="3" type="ORF">RDB_LOCUS90675</name>
</gene>
<dbReference type="AlphaFoldDB" id="A0A8H3GHW1"/>
<feature type="region of interest" description="Disordered" evidence="1">
    <location>
        <begin position="692"/>
        <end position="715"/>
    </location>
</feature>
<dbReference type="PROSITE" id="PS50011">
    <property type="entry name" value="PROTEIN_KINASE_DOM"/>
    <property type="match status" value="2"/>
</dbReference>
<evidence type="ECO:0000313" key="3">
    <source>
        <dbReference type="EMBL" id="CAE6451140.1"/>
    </source>
</evidence>
<proteinExistence type="predicted"/>
<dbReference type="PANTHER" id="PTHR44329:SF214">
    <property type="entry name" value="PROTEIN KINASE DOMAIN-CONTAINING PROTEIN"/>
    <property type="match status" value="1"/>
</dbReference>
<dbReference type="SUPFAM" id="SSF56112">
    <property type="entry name" value="Protein kinase-like (PK-like)"/>
    <property type="match status" value="2"/>
</dbReference>
<dbReference type="InterPro" id="IPR051681">
    <property type="entry name" value="Ser/Thr_Kinases-Pseudokinases"/>
</dbReference>
<feature type="compositionally biased region" description="Polar residues" evidence="1">
    <location>
        <begin position="660"/>
        <end position="673"/>
    </location>
</feature>
<dbReference type="GO" id="GO:0004674">
    <property type="term" value="F:protein serine/threonine kinase activity"/>
    <property type="evidence" value="ECO:0007669"/>
    <property type="project" value="TreeGrafter"/>
</dbReference>
<evidence type="ECO:0000259" key="2">
    <source>
        <dbReference type="PROSITE" id="PS50011"/>
    </source>
</evidence>
<feature type="region of interest" description="Disordered" evidence="1">
    <location>
        <begin position="660"/>
        <end position="679"/>
    </location>
</feature>